<accession>A0A6G1KQG0</accession>
<evidence type="ECO:0000313" key="1">
    <source>
        <dbReference type="EMBL" id="KAF2715094.1"/>
    </source>
</evidence>
<dbReference type="AlphaFoldDB" id="A0A6G1KQG0"/>
<dbReference type="EMBL" id="MU005764">
    <property type="protein sequence ID" value="KAF2715094.1"/>
    <property type="molecule type" value="Genomic_DNA"/>
</dbReference>
<proteinExistence type="predicted"/>
<gene>
    <name evidence="1" type="ORF">K504DRAFT_18469</name>
</gene>
<reference evidence="1" key="1">
    <citation type="journal article" date="2020" name="Stud. Mycol.">
        <title>101 Dothideomycetes genomes: a test case for predicting lifestyles and emergence of pathogens.</title>
        <authorList>
            <person name="Haridas S."/>
            <person name="Albert R."/>
            <person name="Binder M."/>
            <person name="Bloem J."/>
            <person name="Labutti K."/>
            <person name="Salamov A."/>
            <person name="Andreopoulos B."/>
            <person name="Baker S."/>
            <person name="Barry K."/>
            <person name="Bills G."/>
            <person name="Bluhm B."/>
            <person name="Cannon C."/>
            <person name="Castanera R."/>
            <person name="Culley D."/>
            <person name="Daum C."/>
            <person name="Ezra D."/>
            <person name="Gonzalez J."/>
            <person name="Henrissat B."/>
            <person name="Kuo A."/>
            <person name="Liang C."/>
            <person name="Lipzen A."/>
            <person name="Lutzoni F."/>
            <person name="Magnuson J."/>
            <person name="Mondo S."/>
            <person name="Nolan M."/>
            <person name="Ohm R."/>
            <person name="Pangilinan J."/>
            <person name="Park H.-J."/>
            <person name="Ramirez L."/>
            <person name="Alfaro M."/>
            <person name="Sun H."/>
            <person name="Tritt A."/>
            <person name="Yoshinaga Y."/>
            <person name="Zwiers L.-H."/>
            <person name="Turgeon B."/>
            <person name="Goodwin S."/>
            <person name="Spatafora J."/>
            <person name="Crous P."/>
            <person name="Grigoriev I."/>
        </authorList>
    </citation>
    <scope>NUCLEOTIDE SEQUENCE</scope>
    <source>
        <strain evidence="1">CBS 279.74</strain>
    </source>
</reference>
<organism evidence="1 2">
    <name type="scientific">Pleomassaria siparia CBS 279.74</name>
    <dbReference type="NCBI Taxonomy" id="1314801"/>
    <lineage>
        <taxon>Eukaryota</taxon>
        <taxon>Fungi</taxon>
        <taxon>Dikarya</taxon>
        <taxon>Ascomycota</taxon>
        <taxon>Pezizomycotina</taxon>
        <taxon>Dothideomycetes</taxon>
        <taxon>Pleosporomycetidae</taxon>
        <taxon>Pleosporales</taxon>
        <taxon>Pleomassariaceae</taxon>
        <taxon>Pleomassaria</taxon>
    </lineage>
</organism>
<dbReference type="Proteomes" id="UP000799428">
    <property type="component" value="Unassembled WGS sequence"/>
</dbReference>
<name>A0A6G1KQG0_9PLEO</name>
<keyword evidence="2" id="KW-1185">Reference proteome</keyword>
<protein>
    <submittedName>
        <fullName evidence="1">Uncharacterized protein</fullName>
    </submittedName>
</protein>
<sequence length="76" mass="8856">MVVPDLLLFYYFTAARITDCTVLCLSVYPSVREYCHLKTLRHLLDPIRTVVRQGGRVEISPYLSRLTHNPFSNDDR</sequence>
<evidence type="ECO:0000313" key="2">
    <source>
        <dbReference type="Proteomes" id="UP000799428"/>
    </source>
</evidence>